<dbReference type="GO" id="GO:0043023">
    <property type="term" value="F:ribosomal large subunit binding"/>
    <property type="evidence" value="ECO:0007669"/>
    <property type="project" value="TreeGrafter"/>
</dbReference>
<dbReference type="EMBL" id="JAEAOA010001427">
    <property type="protein sequence ID" value="KAK3582510.1"/>
    <property type="molecule type" value="Genomic_DNA"/>
</dbReference>
<dbReference type="AlphaFoldDB" id="A0AAE0VMU9"/>
<evidence type="ECO:0000256" key="4">
    <source>
        <dbReference type="ARBA" id="ARBA00033107"/>
    </source>
</evidence>
<dbReference type="InterPro" id="IPR015946">
    <property type="entry name" value="KH_dom-like_a/b"/>
</dbReference>
<dbReference type="CDD" id="cd00520">
    <property type="entry name" value="RRF"/>
    <property type="match status" value="1"/>
</dbReference>
<dbReference type="Gene3D" id="1.10.132.20">
    <property type="entry name" value="Ribosome-recycling factor"/>
    <property type="match status" value="1"/>
</dbReference>
<dbReference type="Pfam" id="PF01765">
    <property type="entry name" value="RRF"/>
    <property type="match status" value="1"/>
</dbReference>
<dbReference type="Gene3D" id="3.30.300.20">
    <property type="match status" value="1"/>
</dbReference>
<evidence type="ECO:0000259" key="7">
    <source>
        <dbReference type="Pfam" id="PF01765"/>
    </source>
</evidence>
<dbReference type="HAMAP" id="MF_00040">
    <property type="entry name" value="RRF"/>
    <property type="match status" value="1"/>
</dbReference>
<keyword evidence="9" id="KW-1185">Reference proteome</keyword>
<protein>
    <recommendedName>
        <fullName evidence="2">Ribosome-recycling factor, mitochondrial</fullName>
    </recommendedName>
    <alternativeName>
        <fullName evidence="4">Ribosome-releasing factor, mitochondrial</fullName>
    </alternativeName>
</protein>
<sequence>MKITLNKRDDDFYFEAVGSSNIIVKLDASTEIGGKNKGARPMELLLMGLAGCTAIDIVLILKKQRILIHDFEITVDGERKLGTPSPFEKIHIHYKVTANISEEQFNKVVELSMINEAEKRMKKTLDAASQSLANIRTGKASPSLIESIKVDVYGQLVPLKQAGTISSKDSQTLVVQVWDKALVSTIEKAIRDANMGLNPASDGQLIRVGIPPLTEDRRKEYVKLVKKYAEEARVSLRNIRRDSVQSLEKSHKDKLITEDELRKGKKDADHLIQKMEKQIEDMTTKKETEIMEI</sequence>
<dbReference type="InterPro" id="IPR002661">
    <property type="entry name" value="Ribosome_recyc_fac"/>
</dbReference>
<dbReference type="InterPro" id="IPR036191">
    <property type="entry name" value="RRF_sf"/>
</dbReference>
<organism evidence="8 9">
    <name type="scientific">Potamilus streckersoni</name>
    <dbReference type="NCBI Taxonomy" id="2493646"/>
    <lineage>
        <taxon>Eukaryota</taxon>
        <taxon>Metazoa</taxon>
        <taxon>Spiralia</taxon>
        <taxon>Lophotrochozoa</taxon>
        <taxon>Mollusca</taxon>
        <taxon>Bivalvia</taxon>
        <taxon>Autobranchia</taxon>
        <taxon>Heteroconchia</taxon>
        <taxon>Palaeoheterodonta</taxon>
        <taxon>Unionida</taxon>
        <taxon>Unionoidea</taxon>
        <taxon>Unionidae</taxon>
        <taxon>Ambleminae</taxon>
        <taxon>Lampsilini</taxon>
        <taxon>Potamilus</taxon>
    </lineage>
</organism>
<comment type="caution">
    <text evidence="8">The sequence shown here is derived from an EMBL/GenBank/DDBJ whole genome shotgun (WGS) entry which is preliminary data.</text>
</comment>
<feature type="domain" description="Ribosome recycling factor" evidence="7">
    <location>
        <begin position="130"/>
        <end position="291"/>
    </location>
</feature>
<keyword evidence="3" id="KW-0648">Protein biosynthesis</keyword>
<dbReference type="PANTHER" id="PTHR20982">
    <property type="entry name" value="RIBOSOME RECYCLING FACTOR"/>
    <property type="match status" value="1"/>
</dbReference>
<comment type="similarity">
    <text evidence="1">Belongs to the RRF family.</text>
</comment>
<dbReference type="PANTHER" id="PTHR20982:SF3">
    <property type="entry name" value="MITOCHONDRIAL RIBOSOME RECYCLING FACTOR PSEUDO 1"/>
    <property type="match status" value="1"/>
</dbReference>
<dbReference type="NCBIfam" id="TIGR00496">
    <property type="entry name" value="frr"/>
    <property type="match status" value="1"/>
</dbReference>
<keyword evidence="6" id="KW-0472">Membrane</keyword>
<evidence type="ECO:0000256" key="2">
    <source>
        <dbReference type="ARBA" id="ARBA00020581"/>
    </source>
</evidence>
<evidence type="ECO:0000256" key="5">
    <source>
        <dbReference type="SAM" id="Coils"/>
    </source>
</evidence>
<dbReference type="SUPFAM" id="SSF82784">
    <property type="entry name" value="OsmC-like"/>
    <property type="match status" value="1"/>
</dbReference>
<feature type="transmembrane region" description="Helical" evidence="6">
    <location>
        <begin position="44"/>
        <end position="61"/>
    </location>
</feature>
<reference evidence="8" key="2">
    <citation type="journal article" date="2021" name="Genome Biol. Evol.">
        <title>Developing a high-quality reference genome for a parasitic bivalve with doubly uniparental inheritance (Bivalvia: Unionida).</title>
        <authorList>
            <person name="Smith C.H."/>
        </authorList>
    </citation>
    <scope>NUCLEOTIDE SEQUENCE</scope>
    <source>
        <strain evidence="8">CHS0354</strain>
        <tissue evidence="8">Mantle</tissue>
    </source>
</reference>
<evidence type="ECO:0000256" key="6">
    <source>
        <dbReference type="SAM" id="Phobius"/>
    </source>
</evidence>
<keyword evidence="6" id="KW-1133">Transmembrane helix</keyword>
<dbReference type="InterPro" id="IPR003718">
    <property type="entry name" value="OsmC/Ohr_fam"/>
</dbReference>
<dbReference type="InterPro" id="IPR036102">
    <property type="entry name" value="OsmC/Ohrsf"/>
</dbReference>
<reference evidence="8" key="3">
    <citation type="submission" date="2023-05" db="EMBL/GenBank/DDBJ databases">
        <authorList>
            <person name="Smith C.H."/>
        </authorList>
    </citation>
    <scope>NUCLEOTIDE SEQUENCE</scope>
    <source>
        <strain evidence="8">CHS0354</strain>
        <tissue evidence="8">Mantle</tissue>
    </source>
</reference>
<evidence type="ECO:0000313" key="9">
    <source>
        <dbReference type="Proteomes" id="UP001195483"/>
    </source>
</evidence>
<proteinExistence type="inferred from homology"/>
<feature type="coiled-coil region" evidence="5">
    <location>
        <begin position="265"/>
        <end position="292"/>
    </location>
</feature>
<dbReference type="GO" id="GO:0006412">
    <property type="term" value="P:translation"/>
    <property type="evidence" value="ECO:0007669"/>
    <property type="project" value="UniProtKB-KW"/>
</dbReference>
<dbReference type="SUPFAM" id="SSF55194">
    <property type="entry name" value="Ribosome recycling factor, RRF"/>
    <property type="match status" value="1"/>
</dbReference>
<dbReference type="InterPro" id="IPR023584">
    <property type="entry name" value="Ribosome_recyc_fac_dom"/>
</dbReference>
<evidence type="ECO:0000313" key="8">
    <source>
        <dbReference type="EMBL" id="KAK3582510.1"/>
    </source>
</evidence>
<dbReference type="Gene3D" id="3.30.1360.40">
    <property type="match status" value="1"/>
</dbReference>
<keyword evidence="5" id="KW-0175">Coiled coil</keyword>
<name>A0AAE0VMU9_9BIVA</name>
<gene>
    <name evidence="8" type="ORF">CHS0354_024058</name>
</gene>
<evidence type="ECO:0000256" key="3">
    <source>
        <dbReference type="ARBA" id="ARBA00022917"/>
    </source>
</evidence>
<dbReference type="Pfam" id="PF02566">
    <property type="entry name" value="OsmC"/>
    <property type="match status" value="1"/>
</dbReference>
<reference evidence="8" key="1">
    <citation type="journal article" date="2021" name="Genome Biol. Evol.">
        <title>A High-Quality Reference Genome for a Parasitic Bivalve with Doubly Uniparental Inheritance (Bivalvia: Unionida).</title>
        <authorList>
            <person name="Smith C.H."/>
        </authorList>
    </citation>
    <scope>NUCLEOTIDE SEQUENCE</scope>
    <source>
        <strain evidence="8">CHS0354</strain>
    </source>
</reference>
<accession>A0AAE0VMU9</accession>
<evidence type="ECO:0000256" key="1">
    <source>
        <dbReference type="ARBA" id="ARBA00005912"/>
    </source>
</evidence>
<keyword evidence="6" id="KW-0812">Transmembrane</keyword>
<dbReference type="FunFam" id="3.30.1360.40:FF:000001">
    <property type="entry name" value="Ribosome-recycling factor"/>
    <property type="match status" value="1"/>
</dbReference>
<dbReference type="Proteomes" id="UP001195483">
    <property type="component" value="Unassembled WGS sequence"/>
</dbReference>